<dbReference type="AlphaFoldDB" id="A0A9W4SCZ5"/>
<proteinExistence type="predicted"/>
<feature type="region of interest" description="Disordered" evidence="1">
    <location>
        <begin position="1"/>
        <end position="28"/>
    </location>
</feature>
<feature type="compositionally biased region" description="Polar residues" evidence="1">
    <location>
        <begin position="1"/>
        <end position="16"/>
    </location>
</feature>
<evidence type="ECO:0000313" key="3">
    <source>
        <dbReference type="Proteomes" id="UP001153678"/>
    </source>
</evidence>
<accession>A0A9W4SCZ5</accession>
<comment type="caution">
    <text evidence="2">The sequence shown here is derived from an EMBL/GenBank/DDBJ whole genome shotgun (WGS) entry which is preliminary data.</text>
</comment>
<gene>
    <name evidence="2" type="ORF">FWILDA_LOCUS1606</name>
</gene>
<dbReference type="Proteomes" id="UP001153678">
    <property type="component" value="Unassembled WGS sequence"/>
</dbReference>
<evidence type="ECO:0000313" key="2">
    <source>
        <dbReference type="EMBL" id="CAI2164514.1"/>
    </source>
</evidence>
<name>A0A9W4SCZ5_9GLOM</name>
<protein>
    <submittedName>
        <fullName evidence="2">8277_t:CDS:1</fullName>
    </submittedName>
</protein>
<organism evidence="2 3">
    <name type="scientific">Funneliformis geosporum</name>
    <dbReference type="NCBI Taxonomy" id="1117311"/>
    <lineage>
        <taxon>Eukaryota</taxon>
        <taxon>Fungi</taxon>
        <taxon>Fungi incertae sedis</taxon>
        <taxon>Mucoromycota</taxon>
        <taxon>Glomeromycotina</taxon>
        <taxon>Glomeromycetes</taxon>
        <taxon>Glomerales</taxon>
        <taxon>Glomeraceae</taxon>
        <taxon>Funneliformis</taxon>
    </lineage>
</organism>
<evidence type="ECO:0000256" key="1">
    <source>
        <dbReference type="SAM" id="MobiDB-lite"/>
    </source>
</evidence>
<dbReference type="EMBL" id="CAMKVN010000160">
    <property type="protein sequence ID" value="CAI2164514.1"/>
    <property type="molecule type" value="Genomic_DNA"/>
</dbReference>
<keyword evidence="3" id="KW-1185">Reference proteome</keyword>
<sequence length="56" mass="6297">MEKQLQNNTTVATPEESNQELDKCERSSNSACYIGVSEVWEMEILDDLTRGDTSTV</sequence>
<reference evidence="2" key="1">
    <citation type="submission" date="2022-08" db="EMBL/GenBank/DDBJ databases">
        <authorList>
            <person name="Kallberg Y."/>
            <person name="Tangrot J."/>
            <person name="Rosling A."/>
        </authorList>
    </citation>
    <scope>NUCLEOTIDE SEQUENCE</scope>
    <source>
        <strain evidence="2">Wild A</strain>
    </source>
</reference>